<dbReference type="EMBL" id="AEMG01000009">
    <property type="protein sequence ID" value="EFW91805.1"/>
    <property type="molecule type" value="Genomic_DNA"/>
</dbReference>
<dbReference type="InterPro" id="IPR007742">
    <property type="entry name" value="NosD_dom"/>
</dbReference>
<reference evidence="2 4" key="1">
    <citation type="journal article" date="2014" name="ISME J.">
        <title>Trehalose/2-sulfotrehalose biosynthesis and glycine-betaine uptake are widely spread mechanisms for osmoadaptation in the Halobacteriales.</title>
        <authorList>
            <person name="Youssef N.H."/>
            <person name="Savage-Ashlock K.N."/>
            <person name="McCully A.L."/>
            <person name="Luedtke B."/>
            <person name="Shaw E.I."/>
            <person name="Hoff W.D."/>
            <person name="Elshahed M.S."/>
        </authorList>
    </citation>
    <scope>NUCLEOTIDE SEQUENCE [LARGE SCALE GENOMIC DNA]</scope>
    <source>
        <strain evidence="2 4">DX253</strain>
    </source>
</reference>
<dbReference type="RefSeq" id="WP_007979345.1">
    <property type="nucleotide sequence ID" value="NZ_AEMG01000009.1"/>
</dbReference>
<dbReference type="Proteomes" id="UP000003751">
    <property type="component" value="Unassembled WGS sequence"/>
</dbReference>
<dbReference type="InterPro" id="IPR012334">
    <property type="entry name" value="Pectin_lyas_fold"/>
</dbReference>
<reference evidence="5" key="3">
    <citation type="submission" date="2016-11" db="EMBL/GenBank/DDBJ databases">
        <authorList>
            <person name="Varghese N."/>
            <person name="Submissions S."/>
        </authorList>
    </citation>
    <scope>NUCLEOTIDE SEQUENCE [LARGE SCALE GENOMIC DNA]</scope>
    <source>
        <strain evidence="5">DX253</strain>
    </source>
</reference>
<dbReference type="SUPFAM" id="SSF51126">
    <property type="entry name" value="Pectin lyase-like"/>
    <property type="match status" value="1"/>
</dbReference>
<dbReference type="AlphaFoldDB" id="E7QT76"/>
<evidence type="ECO:0000259" key="1">
    <source>
        <dbReference type="Pfam" id="PF05048"/>
    </source>
</evidence>
<dbReference type="eggNOG" id="arCOG02498">
    <property type="taxonomic scope" value="Archaea"/>
</dbReference>
<dbReference type="SMART" id="SM00710">
    <property type="entry name" value="PbH1"/>
    <property type="match status" value="3"/>
</dbReference>
<accession>E7QT76</accession>
<name>E7QT76_HALPU</name>
<gene>
    <name evidence="3" type="ORF">SAMN05444342_2207</name>
    <name evidence="2" type="ORF">ZOD2009_10020</name>
</gene>
<feature type="domain" description="Periplasmic copper-binding protein NosD beta helix" evidence="1">
    <location>
        <begin position="95"/>
        <end position="195"/>
    </location>
</feature>
<dbReference type="InterPro" id="IPR006626">
    <property type="entry name" value="PbH1"/>
</dbReference>
<dbReference type="Gene3D" id="2.160.20.10">
    <property type="entry name" value="Single-stranded right-handed beta-helix, Pectin lyase-like"/>
    <property type="match status" value="1"/>
</dbReference>
<protein>
    <submittedName>
        <fullName evidence="3">Parallel beta-helix repeat (Two copies)</fullName>
    </submittedName>
    <submittedName>
        <fullName evidence="2">Periplasmic copper-binding protein</fullName>
    </submittedName>
</protein>
<evidence type="ECO:0000313" key="5">
    <source>
        <dbReference type="Proteomes" id="UP000184203"/>
    </source>
</evidence>
<dbReference type="Proteomes" id="UP000184203">
    <property type="component" value="Unassembled WGS sequence"/>
</dbReference>
<dbReference type="OrthoDB" id="214614at2157"/>
<dbReference type="EMBL" id="FRAN01000003">
    <property type="protein sequence ID" value="SHK79629.1"/>
    <property type="molecule type" value="Genomic_DNA"/>
</dbReference>
<evidence type="ECO:0000313" key="4">
    <source>
        <dbReference type="Proteomes" id="UP000003751"/>
    </source>
</evidence>
<organism evidence="2 4">
    <name type="scientific">Haladaptatus paucihalophilus DX253</name>
    <dbReference type="NCBI Taxonomy" id="797209"/>
    <lineage>
        <taxon>Archaea</taxon>
        <taxon>Methanobacteriati</taxon>
        <taxon>Methanobacteriota</taxon>
        <taxon>Stenosarchaea group</taxon>
        <taxon>Halobacteria</taxon>
        <taxon>Halobacteriales</taxon>
        <taxon>Haladaptataceae</taxon>
        <taxon>Haladaptatus</taxon>
    </lineage>
</organism>
<dbReference type="Pfam" id="PF05048">
    <property type="entry name" value="NosD"/>
    <property type="match status" value="1"/>
</dbReference>
<proteinExistence type="predicted"/>
<dbReference type="PATRIC" id="fig|797209.4.peg.1960"/>
<reference evidence="3" key="2">
    <citation type="submission" date="2016-11" db="EMBL/GenBank/DDBJ databases">
        <authorList>
            <person name="Jaros S."/>
            <person name="Januszkiewicz K."/>
            <person name="Wedrychowicz H."/>
        </authorList>
    </citation>
    <scope>NUCLEOTIDE SEQUENCE [LARGE SCALE GENOMIC DNA]</scope>
    <source>
        <strain evidence="3">DX253</strain>
    </source>
</reference>
<dbReference type="InterPro" id="IPR011050">
    <property type="entry name" value="Pectin_lyase_fold/virulence"/>
</dbReference>
<keyword evidence="5" id="KW-1185">Reference proteome</keyword>
<evidence type="ECO:0000313" key="3">
    <source>
        <dbReference type="EMBL" id="SHK79629.1"/>
    </source>
</evidence>
<sequence>MLPSRVLVVGLVFVCVVGGVGHVGRPPVASASAASTTTTAPAAQSATAVDSCTAITKSGRYVLARDVHNGKTAISTGCIKIRADDVVLDGRGHMLDGFGVSDTSGVHVAGASNVTVRNLQTKDWNRGVYVQNAAAVTVRDVVTYNNAIGIDVTDSDATLVNNTVRDGLRGLVLDDAWDDDLRRNRIHHNEVIDIYAPMALVNVFGVQLTVGPPLDLDGDGRYEDVTGNGKTGVWDAVSLPVVAVAVTVGVADIPAQQRSALDFDGDGNFDHGDVLAYAGLTPSR</sequence>
<evidence type="ECO:0000313" key="2">
    <source>
        <dbReference type="EMBL" id="EFW91805.1"/>
    </source>
</evidence>